<dbReference type="InterPro" id="IPR017850">
    <property type="entry name" value="Alkaline_phosphatase_core_sf"/>
</dbReference>
<dbReference type="Gene3D" id="3.40.720.10">
    <property type="entry name" value="Alkaline Phosphatase, subunit A"/>
    <property type="match status" value="1"/>
</dbReference>
<dbReference type="Gene3D" id="3.30.1120.10">
    <property type="match status" value="1"/>
</dbReference>
<evidence type="ECO:0000313" key="7">
    <source>
        <dbReference type="Proteomes" id="UP000366872"/>
    </source>
</evidence>
<dbReference type="PROSITE" id="PS00523">
    <property type="entry name" value="SULFATASE_1"/>
    <property type="match status" value="1"/>
</dbReference>
<dbReference type="GO" id="GO:0046872">
    <property type="term" value="F:metal ion binding"/>
    <property type="evidence" value="ECO:0007669"/>
    <property type="project" value="UniProtKB-KW"/>
</dbReference>
<proteinExistence type="inferred from homology"/>
<dbReference type="CDD" id="cd16143">
    <property type="entry name" value="ARS_like"/>
    <property type="match status" value="1"/>
</dbReference>
<evidence type="ECO:0000256" key="4">
    <source>
        <dbReference type="ARBA" id="ARBA00022837"/>
    </source>
</evidence>
<keyword evidence="2" id="KW-0479">Metal-binding</keyword>
<dbReference type="InterPro" id="IPR024607">
    <property type="entry name" value="Sulfatase_CS"/>
</dbReference>
<evidence type="ECO:0000259" key="5">
    <source>
        <dbReference type="Pfam" id="PF00884"/>
    </source>
</evidence>
<dbReference type="EMBL" id="CAAHFG010000001">
    <property type="protein sequence ID" value="VGO12382.1"/>
    <property type="molecule type" value="Genomic_DNA"/>
</dbReference>
<keyword evidence="4" id="KW-0106">Calcium</keyword>
<name>A0A6C2TXQ2_PONDE</name>
<reference evidence="6 7" key="1">
    <citation type="submission" date="2019-04" db="EMBL/GenBank/DDBJ databases">
        <authorList>
            <person name="Van Vliet M D."/>
        </authorList>
    </citation>
    <scope>NUCLEOTIDE SEQUENCE [LARGE SCALE GENOMIC DNA]</scope>
    <source>
        <strain evidence="6 7">F1</strain>
    </source>
</reference>
<comment type="similarity">
    <text evidence="1">Belongs to the sulfatase family.</text>
</comment>
<evidence type="ECO:0000313" key="6">
    <source>
        <dbReference type="EMBL" id="VGO12382.1"/>
    </source>
</evidence>
<dbReference type="AlphaFoldDB" id="A0A6C2TXQ2"/>
<dbReference type="InterPro" id="IPR000917">
    <property type="entry name" value="Sulfatase_N"/>
</dbReference>
<dbReference type="Pfam" id="PF00884">
    <property type="entry name" value="Sulfatase"/>
    <property type="match status" value="1"/>
</dbReference>
<dbReference type="PANTHER" id="PTHR42693">
    <property type="entry name" value="ARYLSULFATASE FAMILY MEMBER"/>
    <property type="match status" value="1"/>
</dbReference>
<evidence type="ECO:0000256" key="1">
    <source>
        <dbReference type="ARBA" id="ARBA00008779"/>
    </source>
</evidence>
<dbReference type="PROSITE" id="PS00149">
    <property type="entry name" value="SULFATASE_2"/>
    <property type="match status" value="1"/>
</dbReference>
<dbReference type="InterPro" id="IPR050738">
    <property type="entry name" value="Sulfatase"/>
</dbReference>
<keyword evidence="7" id="KW-1185">Reference proteome</keyword>
<evidence type="ECO:0000256" key="3">
    <source>
        <dbReference type="ARBA" id="ARBA00022801"/>
    </source>
</evidence>
<dbReference type="SUPFAM" id="SSF53649">
    <property type="entry name" value="Alkaline phosphatase-like"/>
    <property type="match status" value="1"/>
</dbReference>
<accession>A0A6C2TXQ2</accession>
<gene>
    <name evidence="6" type="primary">atsA_42</name>
    <name evidence="6" type="ORF">PDESU_00934</name>
</gene>
<dbReference type="RefSeq" id="WP_222847058.1">
    <property type="nucleotide sequence ID" value="NZ_CAAHFG010000001.1"/>
</dbReference>
<evidence type="ECO:0000256" key="2">
    <source>
        <dbReference type="ARBA" id="ARBA00022723"/>
    </source>
</evidence>
<organism evidence="6 7">
    <name type="scientific">Pontiella desulfatans</name>
    <dbReference type="NCBI Taxonomy" id="2750659"/>
    <lineage>
        <taxon>Bacteria</taxon>
        <taxon>Pseudomonadati</taxon>
        <taxon>Kiritimatiellota</taxon>
        <taxon>Kiritimatiellia</taxon>
        <taxon>Kiritimatiellales</taxon>
        <taxon>Pontiellaceae</taxon>
        <taxon>Pontiella</taxon>
    </lineage>
</organism>
<keyword evidence="3" id="KW-0378">Hydrolase</keyword>
<dbReference type="PANTHER" id="PTHR42693:SF53">
    <property type="entry name" value="ENDO-4-O-SULFATASE"/>
    <property type="match status" value="1"/>
</dbReference>
<dbReference type="Proteomes" id="UP000366872">
    <property type="component" value="Unassembled WGS sequence"/>
</dbReference>
<dbReference type="GO" id="GO:0004065">
    <property type="term" value="F:arylsulfatase activity"/>
    <property type="evidence" value="ECO:0007669"/>
    <property type="project" value="TreeGrafter"/>
</dbReference>
<protein>
    <submittedName>
        <fullName evidence="6">Arylsulfatase</fullName>
    </submittedName>
</protein>
<feature type="domain" description="Sulfatase N-terminal" evidence="5">
    <location>
        <begin position="9"/>
        <end position="347"/>
    </location>
</feature>
<sequence>MAAGAADQPNVVLIYADDMGYGEIEALNPERSSIPTPSLNRLAEEGVVFTDAHTSSSVCSPSRYALLTGRYNWRTRLQRGVVKGNADPLIAEGRATLANLFRDQGYSTAIVGKWHLDYNYEIPEGLKNAPVQGETREFYPSGFPVGTHIPDGPITRGFDSFYGFHHAGAMSGIVRDDTIVEDMKVVDVLPALTKEAVGFIDRKSTEAKAGKPFFLYFPLSSPHGPIAPSKEWQGKSELGSYGDFIMQTDASVGAVMAALDRNGLRENTIIVFSTDNGTSPIAKFEDLEAAGHYPSANLRGHKADLWDGGHRVPFILRWPGNAAPGTQCNQLICLSDMMATFAEFFGVALADDTAEDSVSFLPALYSKPVKEGREAIVHHSINGRFGIRRGDWKLLLAPGSGGWASPKDPDAAAKGLPDVQLYNLREDLGEQNNLQAEHPEKVAALIQLLETYVANGRSTPGAVQKNDAEIDLFKKELNKPRKRVKKKK</sequence>